<dbReference type="Proteomes" id="UP000688137">
    <property type="component" value="Unassembled WGS sequence"/>
</dbReference>
<name>A0A8S1LY51_PARPR</name>
<feature type="domain" description="IPO4/5-like TPR repeats" evidence="9">
    <location>
        <begin position="103"/>
        <end position="257"/>
    </location>
</feature>
<dbReference type="AlphaFoldDB" id="A0A8S1LY51"/>
<keyword evidence="3" id="KW-0813">Transport</keyword>
<dbReference type="InterPro" id="IPR041653">
    <property type="entry name" value="Importin_rep_4"/>
</dbReference>
<dbReference type="GO" id="GO:0005737">
    <property type="term" value="C:cytoplasm"/>
    <property type="evidence" value="ECO:0007669"/>
    <property type="project" value="UniProtKB-SubCell"/>
</dbReference>
<dbReference type="InterPro" id="IPR057672">
    <property type="entry name" value="TPR_IPO4/5"/>
</dbReference>
<protein>
    <recommendedName>
        <fullName evidence="12">TOG domain-containing protein</fullName>
    </recommendedName>
</protein>
<dbReference type="InterPro" id="IPR040122">
    <property type="entry name" value="Importin_beta"/>
</dbReference>
<proteinExistence type="predicted"/>
<evidence type="ECO:0000256" key="6">
    <source>
        <dbReference type="ARBA" id="ARBA00022927"/>
    </source>
</evidence>
<dbReference type="PANTHER" id="PTHR10527">
    <property type="entry name" value="IMPORTIN BETA"/>
    <property type="match status" value="1"/>
</dbReference>
<comment type="subcellular location">
    <subcellularLocation>
        <location evidence="2">Cytoplasm</location>
    </subcellularLocation>
    <subcellularLocation>
        <location evidence="1">Nucleus</location>
    </subcellularLocation>
</comment>
<reference evidence="10" key="1">
    <citation type="submission" date="2021-01" db="EMBL/GenBank/DDBJ databases">
        <authorList>
            <consortium name="Genoscope - CEA"/>
            <person name="William W."/>
        </authorList>
    </citation>
    <scope>NUCLEOTIDE SEQUENCE</scope>
</reference>
<dbReference type="EMBL" id="CAJJDM010000045">
    <property type="protein sequence ID" value="CAD8070471.1"/>
    <property type="molecule type" value="Genomic_DNA"/>
</dbReference>
<organism evidence="10 11">
    <name type="scientific">Paramecium primaurelia</name>
    <dbReference type="NCBI Taxonomy" id="5886"/>
    <lineage>
        <taxon>Eukaryota</taxon>
        <taxon>Sar</taxon>
        <taxon>Alveolata</taxon>
        <taxon>Ciliophora</taxon>
        <taxon>Intramacronucleata</taxon>
        <taxon>Oligohymenophorea</taxon>
        <taxon>Peniculida</taxon>
        <taxon>Parameciidae</taxon>
        <taxon>Paramecium</taxon>
    </lineage>
</organism>
<evidence type="ECO:0008006" key="12">
    <source>
        <dbReference type="Google" id="ProtNLM"/>
    </source>
</evidence>
<evidence type="ECO:0000256" key="1">
    <source>
        <dbReference type="ARBA" id="ARBA00004123"/>
    </source>
</evidence>
<dbReference type="Pfam" id="PF25780">
    <property type="entry name" value="TPR_IPO5"/>
    <property type="match status" value="1"/>
</dbReference>
<evidence type="ECO:0000256" key="3">
    <source>
        <dbReference type="ARBA" id="ARBA00022448"/>
    </source>
</evidence>
<keyword evidence="5" id="KW-0677">Repeat</keyword>
<evidence type="ECO:0000256" key="2">
    <source>
        <dbReference type="ARBA" id="ARBA00004496"/>
    </source>
</evidence>
<keyword evidence="4" id="KW-0963">Cytoplasm</keyword>
<evidence type="ECO:0000313" key="10">
    <source>
        <dbReference type="EMBL" id="CAD8070471.1"/>
    </source>
</evidence>
<evidence type="ECO:0000259" key="8">
    <source>
        <dbReference type="Pfam" id="PF25574"/>
    </source>
</evidence>
<evidence type="ECO:0000313" key="11">
    <source>
        <dbReference type="Proteomes" id="UP000688137"/>
    </source>
</evidence>
<dbReference type="InterPro" id="IPR041389">
    <property type="entry name" value="Importin_rep_6"/>
</dbReference>
<accession>A0A8S1LY51</accession>
<dbReference type="Pfam" id="PF25574">
    <property type="entry name" value="TPR_IMB1"/>
    <property type="match status" value="1"/>
</dbReference>
<feature type="domain" description="Importin subunit beta-1/Transportin-1-like TPR repeats" evidence="8">
    <location>
        <begin position="465"/>
        <end position="712"/>
    </location>
</feature>
<dbReference type="Pfam" id="PF13513">
    <property type="entry name" value="HEAT_EZ"/>
    <property type="match status" value="1"/>
</dbReference>
<gene>
    <name evidence="10" type="ORF">PPRIM_AZ9-3.1.T0450272</name>
</gene>
<evidence type="ECO:0000259" key="9">
    <source>
        <dbReference type="Pfam" id="PF25780"/>
    </source>
</evidence>
<dbReference type="GO" id="GO:0005634">
    <property type="term" value="C:nucleus"/>
    <property type="evidence" value="ECO:0007669"/>
    <property type="project" value="UniProtKB-SubCell"/>
</dbReference>
<sequence length="1081" mass="124143">MNFQEQLQQIIQGIFSQNNQSRKQGEDRLAQLREAQPNEFVIQMLNLCRHEELKIRQFAPVYLRYSLSKFAPKSHKNIWNKLISETKETLKLRLFQCIEVENSQNVRNQLCDTIGEIGGSLYEDDNHNEWPNLLSTLWQMFLSSKNDIIECGFKIIGNLFMYSIDQFDKHQQDLHTLFVQGLASPQIKIKSSTMHALGNYIKYSLPAQYKIFQDLISNMMKSALEIIIQDLSLGEGIMEVFSDIVDSKPKFFRKQYNIFFNGIQAIFREPQIDIGVKRIGTETLLSLVEKFPGLFKFEKIYLMQLVEMIFFHMIQISPTISDEWMKPPEGFNDNVEQDEDCETTNFGMSSIDRLIESQGKKDMLPVLNPIVSELLRHQDWRYQHAAIMALSQVGEYIDQVADIKPTIDLILPMLNNSNPMIRYAVCHAIGQISDDMKPKFQDSYLHSIVPEFLNRLTIEDVPRVSSHILAALTNFVEGTEKGIEAYLPNLIQMSIKFLNTGISIEKENAISVIAATAESSKKHFIPYVNELLPLLFQIFTNHQTKQYRQLKGQVIETITLIASAVGEQVYLPYLQQTVQILIQIQTNNLEAIDPQKSYILSGWQRLALICPQQLAKYLGDVVPSLFQLIELVFNINSTDSSNEEELHTYDNEEAQVAIHTLSVFIQEMKQSFFPFVERCIKLIVPLSQFNSDSNIRSAACKCLVNLVKNVKETNNPQQLINGAKYFLGIILEAAFKEYDPIVIIEQINSIKEIIELVSQPFMTTEEVTELSDKVFKLLLESDRRKADNENLAKDEDVDEDEKNAIKEETETEENLHVKIAECIGALFKTHKEFVLPLYEIICNQILPKVLDQSKSPKMHQFGICLIDYMIEYLGFPYIQNKFMDLAQALSVYACDRVCYVRQVSVYGIGVMAINTPQELYMQVSQSLLKSLVESLKIQINQDDNERQFGLARDNSISALGKIIKSHPKSLGQDLIQGIETWLYLLPLQYDKQQAYIQHNLLAEFIIQDGDLFVNGKSENALQILKIIANCYKSKWSTAQIDSKLISALRILEQLDSVKVHLQEVFKKLSSEDQKKLLEIPK</sequence>
<dbReference type="Pfam" id="PF18808">
    <property type="entry name" value="Importin_rep_4"/>
    <property type="match status" value="1"/>
</dbReference>
<dbReference type="Pfam" id="PF18829">
    <property type="entry name" value="Importin_rep_6"/>
    <property type="match status" value="1"/>
</dbReference>
<evidence type="ECO:0000256" key="5">
    <source>
        <dbReference type="ARBA" id="ARBA00022737"/>
    </source>
</evidence>
<keyword evidence="7" id="KW-0539">Nucleus</keyword>
<dbReference type="GO" id="GO:0006606">
    <property type="term" value="P:protein import into nucleus"/>
    <property type="evidence" value="ECO:0007669"/>
    <property type="project" value="InterPro"/>
</dbReference>
<evidence type="ECO:0000256" key="4">
    <source>
        <dbReference type="ARBA" id="ARBA00022490"/>
    </source>
</evidence>
<evidence type="ECO:0000256" key="7">
    <source>
        <dbReference type="ARBA" id="ARBA00023242"/>
    </source>
</evidence>
<dbReference type="OMA" id="GRAMECG"/>
<dbReference type="InterPro" id="IPR058584">
    <property type="entry name" value="IMB1_TNPO1-like_TPR"/>
</dbReference>
<comment type="caution">
    <text evidence="10">The sequence shown here is derived from an EMBL/GenBank/DDBJ whole genome shotgun (WGS) entry which is preliminary data.</text>
</comment>
<keyword evidence="6" id="KW-0653">Protein transport</keyword>
<keyword evidence="11" id="KW-1185">Reference proteome</keyword>